<dbReference type="EMBL" id="LN734822">
    <property type="protein sequence ID" value="CEL25837.1"/>
    <property type="molecule type" value="Genomic_DNA"/>
</dbReference>
<reference evidence="3" key="2">
    <citation type="submission" date="2014-08" db="EMBL/GenBank/DDBJ databases">
        <authorList>
            <person name="Wibberg D."/>
        </authorList>
    </citation>
    <scope>NUCLEOTIDE SEQUENCE</scope>
</reference>
<dbReference type="Proteomes" id="UP000062768">
    <property type="component" value="Chromosome I"/>
</dbReference>
<dbReference type="EMBL" id="JADIIL010000018">
    <property type="protein sequence ID" value="MBF4474804.1"/>
    <property type="molecule type" value="Genomic_DNA"/>
</dbReference>
<reference evidence="2" key="1">
    <citation type="submission" date="2013-12" db="EMBL/GenBank/DDBJ databases">
        <title>The complete genome sequence of Methanobacterium sp. BRM9.</title>
        <authorList>
            <consortium name="Pastoral Greenhouse Gas Research Consortium"/>
            <person name="Kelly W.J."/>
            <person name="Leahy S.C."/>
            <person name="Perry R."/>
            <person name="Li D."/>
            <person name="Altermann E."/>
            <person name="Lambie S.C."/>
            <person name="Attwood G.T."/>
        </authorList>
    </citation>
    <scope>NUCLEOTIDE SEQUENCE [LARGE SCALE GENOMIC DNA]</scope>
    <source>
        <strain evidence="2">BRM9</strain>
    </source>
</reference>
<keyword evidence="1" id="KW-0812">Transmembrane</keyword>
<dbReference type="EMBL" id="LN515531">
    <property type="protein sequence ID" value="CEA13460.1"/>
    <property type="molecule type" value="Genomic_DNA"/>
</dbReference>
<dbReference type="PATRIC" id="fig|2162.10.peg.2294"/>
<gene>
    <name evidence="2" type="ORF">BRM9_2189</name>
    <name evidence="3" type="ORF">DSM1535_1120</name>
    <name evidence="5" type="ORF">ISP06_04945</name>
    <name evidence="4" type="ORF">MB9_2223</name>
</gene>
<reference evidence="5" key="4">
    <citation type="submission" date="2020-10" db="EMBL/GenBank/DDBJ databases">
        <title>Dehalococcoides mccartyi of a TCE/Cr reducing biochatode.</title>
        <authorList>
            <person name="Matturro B."/>
        </authorList>
    </citation>
    <scope>NUCLEOTIDE SEQUENCE</scope>
    <source>
        <strain evidence="5">Bin2</strain>
    </source>
</reference>
<keyword evidence="1" id="KW-0472">Membrane</keyword>
<evidence type="ECO:0000256" key="1">
    <source>
        <dbReference type="SAM" id="Phobius"/>
    </source>
</evidence>
<evidence type="ECO:0000313" key="2">
    <source>
        <dbReference type="EMBL" id="AIS32991.1"/>
    </source>
</evidence>
<evidence type="ECO:0000313" key="4">
    <source>
        <dbReference type="EMBL" id="CEL25837.1"/>
    </source>
</evidence>
<evidence type="ECO:0000313" key="6">
    <source>
        <dbReference type="Proteomes" id="UP000029661"/>
    </source>
</evidence>
<feature type="transmembrane region" description="Helical" evidence="1">
    <location>
        <begin position="98"/>
        <end position="117"/>
    </location>
</feature>
<keyword evidence="1" id="KW-1133">Transmembrane helix</keyword>
<dbReference type="RefSeq" id="WP_052400037.1">
    <property type="nucleotide sequence ID" value="NZ_CP006933.1"/>
</dbReference>
<proteinExistence type="predicted"/>
<reference evidence="4" key="3">
    <citation type="submission" date="2014-09" db="EMBL/GenBank/DDBJ databases">
        <authorList>
            <person name="Bishop-Lilly K.A."/>
            <person name="Broomall S.M."/>
            <person name="Chain P.S."/>
            <person name="Chertkov O."/>
            <person name="Coyne S.R."/>
            <person name="Daligault H.E."/>
            <person name="Davenport K.W."/>
            <person name="Erkkila T."/>
            <person name="Frey K.G."/>
            <person name="Gibbons H.S."/>
            <person name="Gu W."/>
            <person name="Jaissle J."/>
            <person name="Johnson S.L."/>
            <person name="Koroleva G.I."/>
            <person name="Ladner J.T."/>
            <person name="Lo C.-C."/>
            <person name="Minogue T.D."/>
            <person name="Munk C."/>
            <person name="Palacios G.F."/>
            <person name="Redden C.L."/>
            <person name="Rosenzweig C.N."/>
            <person name="Scholz M.B."/>
            <person name="Teshima H."/>
            <person name="Xu Y."/>
        </authorList>
    </citation>
    <scope>NUCLEOTIDE SEQUENCE</scope>
    <source>
        <strain evidence="4">Mb9</strain>
    </source>
</reference>
<evidence type="ECO:0000313" key="7">
    <source>
        <dbReference type="Proteomes" id="UP000062768"/>
    </source>
</evidence>
<sequence length="123" mass="13698">MFIDLFPLTYLENVLSGGLASLGIIFPSSLNTSHLLASTMNALLALAIFNIYSHPQEEVSLFKTAMKVFALLFMIQNLLFALYFLLNPPDILHTPVTPLVFLAFEFILLALVLKSALKERLPT</sequence>
<keyword evidence="7" id="KW-1185">Reference proteome</keyword>
<dbReference type="KEGG" id="mfi:DSM1535_1120"/>
<accession>A0A089ZDY3</accession>
<dbReference type="Proteomes" id="UP000029661">
    <property type="component" value="Chromosome"/>
</dbReference>
<dbReference type="GeneID" id="26740456"/>
<evidence type="ECO:0000313" key="5">
    <source>
        <dbReference type="EMBL" id="MBF4474804.1"/>
    </source>
</evidence>
<dbReference type="KEGG" id="mfc:BRM9_2189"/>
<feature type="transmembrane region" description="Helical" evidence="1">
    <location>
        <begin position="65"/>
        <end position="86"/>
    </location>
</feature>
<dbReference type="STRING" id="2162.BRM9_2189"/>
<dbReference type="Proteomes" id="UP000606900">
    <property type="component" value="Unassembled WGS sequence"/>
</dbReference>
<organism evidence="2 6">
    <name type="scientific">Methanobacterium formicicum</name>
    <dbReference type="NCBI Taxonomy" id="2162"/>
    <lineage>
        <taxon>Archaea</taxon>
        <taxon>Methanobacteriati</taxon>
        <taxon>Methanobacteriota</taxon>
        <taxon>Methanomada group</taxon>
        <taxon>Methanobacteria</taxon>
        <taxon>Methanobacteriales</taxon>
        <taxon>Methanobacteriaceae</taxon>
        <taxon>Methanobacterium</taxon>
    </lineage>
</organism>
<dbReference type="OrthoDB" id="381417at2157"/>
<dbReference type="EMBL" id="CP006933">
    <property type="protein sequence ID" value="AIS32991.1"/>
    <property type="molecule type" value="Genomic_DNA"/>
</dbReference>
<name>A0A089ZDY3_METFO</name>
<feature type="transmembrane region" description="Helical" evidence="1">
    <location>
        <begin position="35"/>
        <end position="53"/>
    </location>
</feature>
<evidence type="ECO:0000313" key="3">
    <source>
        <dbReference type="EMBL" id="CEA13460.1"/>
    </source>
</evidence>
<protein>
    <submittedName>
        <fullName evidence="3">Putative membrane protein</fullName>
    </submittedName>
</protein>
<dbReference type="AlphaFoldDB" id="A0A089ZDY3"/>